<reference evidence="1 2" key="1">
    <citation type="submission" date="2019-07" db="EMBL/GenBank/DDBJ databases">
        <title>Whole genome shotgun sequence of Cerasibacillus quisquiliarum NBRC 102429.</title>
        <authorList>
            <person name="Hosoyama A."/>
            <person name="Uohara A."/>
            <person name="Ohji S."/>
            <person name="Ichikawa N."/>
        </authorList>
    </citation>
    <scope>NUCLEOTIDE SEQUENCE [LARGE SCALE GENOMIC DNA]</scope>
    <source>
        <strain evidence="1 2">NBRC 102429</strain>
    </source>
</reference>
<accession>A0A511UWK2</accession>
<dbReference type="RefSeq" id="WP_146935366.1">
    <property type="nucleotide sequence ID" value="NZ_BJXW01000007.1"/>
</dbReference>
<dbReference type="Proteomes" id="UP000321491">
    <property type="component" value="Unassembled WGS sequence"/>
</dbReference>
<dbReference type="AlphaFoldDB" id="A0A511UWK2"/>
<evidence type="ECO:0000313" key="2">
    <source>
        <dbReference type="Proteomes" id="UP000321491"/>
    </source>
</evidence>
<protein>
    <submittedName>
        <fullName evidence="1">Uncharacterized protein</fullName>
    </submittedName>
</protein>
<keyword evidence="2" id="KW-1185">Reference proteome</keyword>
<name>A0A511UWK2_9BACI</name>
<gene>
    <name evidence="1" type="ORF">CQU01_05090</name>
</gene>
<dbReference type="OrthoDB" id="10002937at2"/>
<evidence type="ECO:0000313" key="1">
    <source>
        <dbReference type="EMBL" id="GEN30271.1"/>
    </source>
</evidence>
<dbReference type="EMBL" id="BJXW01000007">
    <property type="protein sequence ID" value="GEN30271.1"/>
    <property type="molecule type" value="Genomic_DNA"/>
</dbReference>
<comment type="caution">
    <text evidence="1">The sequence shown here is derived from an EMBL/GenBank/DDBJ whole genome shotgun (WGS) entry which is preliminary data.</text>
</comment>
<sequence length="86" mass="10151">MRAFIKVWGNEYPVGIIVWDYTTHRIFNITFRDENDKAYTVFNEKDANGEYNLEDNKGNADVMLTANLDEIVYLKEKTHRAVNDEF</sequence>
<organism evidence="1 2">
    <name type="scientific">Cerasibacillus quisquiliarum</name>
    <dbReference type="NCBI Taxonomy" id="227865"/>
    <lineage>
        <taxon>Bacteria</taxon>
        <taxon>Bacillati</taxon>
        <taxon>Bacillota</taxon>
        <taxon>Bacilli</taxon>
        <taxon>Bacillales</taxon>
        <taxon>Bacillaceae</taxon>
        <taxon>Cerasibacillus</taxon>
    </lineage>
</organism>
<proteinExistence type="predicted"/>